<dbReference type="InterPro" id="IPR033697">
    <property type="entry name" value="Ribonuclease_T2_eukaryotic"/>
</dbReference>
<dbReference type="AlphaFoldDB" id="A0AAV0CEB9"/>
<name>A0AAV0CEB9_9ASTE</name>
<evidence type="ECO:0000256" key="8">
    <source>
        <dbReference type="SAM" id="SignalP"/>
    </source>
</evidence>
<keyword evidence="10" id="KW-1185">Reference proteome</keyword>
<evidence type="ECO:0000256" key="6">
    <source>
        <dbReference type="ARBA" id="ARBA00023239"/>
    </source>
</evidence>
<evidence type="ECO:0000256" key="4">
    <source>
        <dbReference type="ARBA" id="ARBA00022801"/>
    </source>
</evidence>
<keyword evidence="4" id="KW-0378">Hydrolase</keyword>
<evidence type="ECO:0000256" key="1">
    <source>
        <dbReference type="ARBA" id="ARBA00007469"/>
    </source>
</evidence>
<evidence type="ECO:0000256" key="3">
    <source>
        <dbReference type="ARBA" id="ARBA00022759"/>
    </source>
</evidence>
<dbReference type="PANTHER" id="PTHR11240">
    <property type="entry name" value="RIBONUCLEASE T2"/>
    <property type="match status" value="1"/>
</dbReference>
<dbReference type="SUPFAM" id="SSF55895">
    <property type="entry name" value="Ribonuclease Rh-like"/>
    <property type="match status" value="1"/>
</dbReference>
<comment type="similarity">
    <text evidence="1 7">Belongs to the RNase T2 family.</text>
</comment>
<dbReference type="GO" id="GO:0016787">
    <property type="term" value="F:hydrolase activity"/>
    <property type="evidence" value="ECO:0007669"/>
    <property type="project" value="UniProtKB-KW"/>
</dbReference>
<gene>
    <name evidence="9" type="ORF">CEPIT_LOCUS4558</name>
</gene>
<organism evidence="9 10">
    <name type="scientific">Cuscuta epithymum</name>
    <dbReference type="NCBI Taxonomy" id="186058"/>
    <lineage>
        <taxon>Eukaryota</taxon>
        <taxon>Viridiplantae</taxon>
        <taxon>Streptophyta</taxon>
        <taxon>Embryophyta</taxon>
        <taxon>Tracheophyta</taxon>
        <taxon>Spermatophyta</taxon>
        <taxon>Magnoliopsida</taxon>
        <taxon>eudicotyledons</taxon>
        <taxon>Gunneridae</taxon>
        <taxon>Pentapetalae</taxon>
        <taxon>asterids</taxon>
        <taxon>lamiids</taxon>
        <taxon>Solanales</taxon>
        <taxon>Convolvulaceae</taxon>
        <taxon>Cuscuteae</taxon>
        <taxon>Cuscuta</taxon>
        <taxon>Cuscuta subgen. Cuscuta</taxon>
    </lineage>
</organism>
<dbReference type="InterPro" id="IPR036430">
    <property type="entry name" value="RNase_T2-like_sf"/>
</dbReference>
<reference evidence="9" key="1">
    <citation type="submission" date="2022-07" db="EMBL/GenBank/DDBJ databases">
        <authorList>
            <person name="Macas J."/>
            <person name="Novak P."/>
            <person name="Neumann P."/>
        </authorList>
    </citation>
    <scope>NUCLEOTIDE SEQUENCE</scope>
</reference>
<protein>
    <submittedName>
        <fullName evidence="9">Uncharacterized protein</fullName>
    </submittedName>
</protein>
<dbReference type="PANTHER" id="PTHR11240:SF75">
    <property type="entry name" value="RIBONUCLEASE 3"/>
    <property type="match status" value="1"/>
</dbReference>
<evidence type="ECO:0000256" key="7">
    <source>
        <dbReference type="RuleBase" id="RU004328"/>
    </source>
</evidence>
<sequence length="267" mass="29445">MRPKSMYIYGVYDGVIGIPAKLSYLLHNMKQHFIQLSLLLLLALSSLASGTETSPDYFFIIFQWPATKCDSKAGGCCLPKKGKPVLNDFIISEFQPFYAQDGVIPTNCTSKSKFEPSKIADLVPSLERNWPSLSCPSRDSKKLWKEEWLEYGTCSESVLNQHDYFAAALKAQKQINLLKIFADAGIKPNGTYYPGQAINKAVKKAGLNEALVECRNDENGVNAVLDKVTLCATTKGSKKPCPGMFWICDSTNGNAVQFLPPSLPTSL</sequence>
<dbReference type="GO" id="GO:0003723">
    <property type="term" value="F:RNA binding"/>
    <property type="evidence" value="ECO:0007669"/>
    <property type="project" value="InterPro"/>
</dbReference>
<dbReference type="GO" id="GO:0006401">
    <property type="term" value="P:RNA catabolic process"/>
    <property type="evidence" value="ECO:0007669"/>
    <property type="project" value="TreeGrafter"/>
</dbReference>
<feature type="chain" id="PRO_5043841095" evidence="8">
    <location>
        <begin position="51"/>
        <end position="267"/>
    </location>
</feature>
<dbReference type="CDD" id="cd01061">
    <property type="entry name" value="RNase_T2_euk"/>
    <property type="match status" value="1"/>
</dbReference>
<keyword evidence="2" id="KW-0540">Nuclease</keyword>
<dbReference type="InterPro" id="IPR001568">
    <property type="entry name" value="RNase_T2-like"/>
</dbReference>
<keyword evidence="8" id="KW-0732">Signal</keyword>
<dbReference type="Pfam" id="PF00445">
    <property type="entry name" value="Ribonuclease_T2"/>
    <property type="match status" value="1"/>
</dbReference>
<keyword evidence="5" id="KW-1015">Disulfide bond</keyword>
<evidence type="ECO:0000313" key="9">
    <source>
        <dbReference type="EMBL" id="CAH9073295.1"/>
    </source>
</evidence>
<proteinExistence type="inferred from homology"/>
<dbReference type="Gene3D" id="3.90.730.10">
    <property type="entry name" value="Ribonuclease T2-like"/>
    <property type="match status" value="1"/>
</dbReference>
<dbReference type="Proteomes" id="UP001152523">
    <property type="component" value="Unassembled WGS sequence"/>
</dbReference>
<keyword evidence="3" id="KW-0255">Endonuclease</keyword>
<evidence type="ECO:0000256" key="2">
    <source>
        <dbReference type="ARBA" id="ARBA00022722"/>
    </source>
</evidence>
<dbReference type="EMBL" id="CAMAPF010000024">
    <property type="protein sequence ID" value="CAH9073295.1"/>
    <property type="molecule type" value="Genomic_DNA"/>
</dbReference>
<dbReference type="GO" id="GO:0033897">
    <property type="term" value="F:ribonuclease T2 activity"/>
    <property type="evidence" value="ECO:0007669"/>
    <property type="project" value="InterPro"/>
</dbReference>
<evidence type="ECO:0000256" key="5">
    <source>
        <dbReference type="ARBA" id="ARBA00023157"/>
    </source>
</evidence>
<keyword evidence="6" id="KW-0456">Lyase</keyword>
<accession>A0AAV0CEB9</accession>
<comment type="caution">
    <text evidence="9">The sequence shown here is derived from an EMBL/GenBank/DDBJ whole genome shotgun (WGS) entry which is preliminary data.</text>
</comment>
<evidence type="ECO:0000313" key="10">
    <source>
        <dbReference type="Proteomes" id="UP001152523"/>
    </source>
</evidence>
<dbReference type="GO" id="GO:0005576">
    <property type="term" value="C:extracellular region"/>
    <property type="evidence" value="ECO:0007669"/>
    <property type="project" value="TreeGrafter"/>
</dbReference>
<feature type="signal peptide" evidence="8">
    <location>
        <begin position="1"/>
        <end position="50"/>
    </location>
</feature>